<dbReference type="PANTHER" id="PTHR36180">
    <property type="entry name" value="DNA-BINDING PROTEIN-RELATED-RELATED"/>
    <property type="match status" value="1"/>
</dbReference>
<proteinExistence type="predicted"/>
<evidence type="ECO:0000313" key="4">
    <source>
        <dbReference type="Proteomes" id="UP000465035"/>
    </source>
</evidence>
<dbReference type="EMBL" id="CP047121">
    <property type="protein sequence ID" value="QHB51228.1"/>
    <property type="molecule type" value="Genomic_DNA"/>
</dbReference>
<dbReference type="Pfam" id="PF08346">
    <property type="entry name" value="AntA"/>
    <property type="match status" value="1"/>
</dbReference>
<dbReference type="AlphaFoldDB" id="A0A6P1E3M2"/>
<dbReference type="GeneID" id="69057289"/>
<feature type="domain" description="AntA/AntB antirepressor" evidence="1">
    <location>
        <begin position="20"/>
        <end position="91"/>
    </location>
</feature>
<dbReference type="InterPro" id="IPR013557">
    <property type="entry name" value="AntA/B_antirep"/>
</dbReference>
<evidence type="ECO:0000313" key="3">
    <source>
        <dbReference type="EMBL" id="QHB51228.1"/>
    </source>
</evidence>
<feature type="domain" description="ORF6C" evidence="2">
    <location>
        <begin position="122"/>
        <end position="230"/>
    </location>
</feature>
<dbReference type="RefSeq" id="WP_159298648.1">
    <property type="nucleotide sequence ID" value="NZ_CP047121.1"/>
</dbReference>
<evidence type="ECO:0000259" key="1">
    <source>
        <dbReference type="Pfam" id="PF08346"/>
    </source>
</evidence>
<protein>
    <submittedName>
        <fullName evidence="3">Toxin Bro</fullName>
    </submittedName>
</protein>
<sequence>MIQMNELIKTFKQNDGSVAVDGRDLHDFLEVETPYTKWIDRMMEYGFAENVDFSVFDKNVHDDTVFGGIRKIKDHALTLDMAKELSMIQRTDRGKQARQYFIAMEKRAKAKQQLPQTPEEKIMLLLQNANEDNKKINQIDNRVKDLEHNKPLTPGEYNYISHAVGGAVNTYVQTHHLILTAKQRGKLYKDINGGIKQIAGIQTRAQLREKDFENVDRYIRNWVPSTATILIIKQLSEPVASNEG</sequence>
<evidence type="ECO:0000259" key="2">
    <source>
        <dbReference type="Pfam" id="PF10552"/>
    </source>
</evidence>
<dbReference type="Proteomes" id="UP000465035">
    <property type="component" value="Chromosome"/>
</dbReference>
<organism evidence="3 4">
    <name type="scientific">Lentilactobacillus hilgardii</name>
    <name type="common">Lactobacillus hilgardii</name>
    <dbReference type="NCBI Taxonomy" id="1588"/>
    <lineage>
        <taxon>Bacteria</taxon>
        <taxon>Bacillati</taxon>
        <taxon>Bacillota</taxon>
        <taxon>Bacilli</taxon>
        <taxon>Lactobacillales</taxon>
        <taxon>Lactobacillaceae</taxon>
        <taxon>Lentilactobacillus</taxon>
    </lineage>
</organism>
<name>A0A6P1E3M2_LENHI</name>
<dbReference type="InterPro" id="IPR018878">
    <property type="entry name" value="ORF6C_dom"/>
</dbReference>
<reference evidence="3 4" key="1">
    <citation type="submission" date="2019-12" db="EMBL/GenBank/DDBJ databases">
        <title>Lactobacillus hilgardii FLUB.</title>
        <authorList>
            <person name="Gustaw K."/>
        </authorList>
    </citation>
    <scope>NUCLEOTIDE SEQUENCE [LARGE SCALE GENOMIC DNA]</scope>
    <source>
        <strain evidence="3 4">FLUB</strain>
    </source>
</reference>
<gene>
    <name evidence="3" type="ORF">GQR93_02805</name>
</gene>
<dbReference type="Pfam" id="PF10552">
    <property type="entry name" value="ORF6C"/>
    <property type="match status" value="1"/>
</dbReference>
<accession>A0A6P1E3M2</accession>
<dbReference type="PANTHER" id="PTHR36180:SF1">
    <property type="entry name" value="ANTA_ANTB ANTIREPRESSOR DOMAIN-CONTAINING PROTEIN"/>
    <property type="match status" value="1"/>
</dbReference>